<keyword evidence="4" id="KW-1185">Reference proteome</keyword>
<evidence type="ECO:0000313" key="3">
    <source>
        <dbReference type="EMBL" id="ORY81759.1"/>
    </source>
</evidence>
<comment type="caution">
    <text evidence="3">The sequence shown here is derived from an EMBL/GenBank/DDBJ whole genome shotgun (WGS) entry which is preliminary data.</text>
</comment>
<dbReference type="FunCoup" id="A0A1Y2FCV6">
    <property type="interactions" value="12"/>
</dbReference>
<name>A0A1Y2FCV6_9BASI</name>
<sequence length="333" mass="36761">MQITATSGIVPIVDFQPFLTGSPEEKQATAVELVHALKDVGFVMLKDFYSEQGVSEAQVEDAFEHSRRFFALSAEEKDALAWTTPEASRGYVSQGRERVTQATSKDDIAQLRAQAPDLKESMEIGKDYQEGPEDSPHPNRWPESLPEFKAFMNPFFYSCHILQVQVMSAIACGLSLPPNYFDQKVAQQSHNLRLLNYPPVTQAEASKSDSRAGAHSDYGTVTLLFQDDVGGLEVQDKEGKFVPAKPVPGTVVINVGDLLQQWTNDILKSTIHRVVLPDTKGSALTPQRNSIAFFGNPSLREVITCIPGLGEPKYAPVLCEDYLVRRLGETFGV</sequence>
<accession>A0A1Y2FCV6</accession>
<organism evidence="3 4">
    <name type="scientific">Leucosporidium creatinivorum</name>
    <dbReference type="NCBI Taxonomy" id="106004"/>
    <lineage>
        <taxon>Eukaryota</taxon>
        <taxon>Fungi</taxon>
        <taxon>Dikarya</taxon>
        <taxon>Basidiomycota</taxon>
        <taxon>Pucciniomycotina</taxon>
        <taxon>Microbotryomycetes</taxon>
        <taxon>Leucosporidiales</taxon>
        <taxon>Leucosporidium</taxon>
    </lineage>
</organism>
<dbReference type="STRING" id="106004.A0A1Y2FCV6"/>
<dbReference type="AlphaFoldDB" id="A0A1Y2FCV6"/>
<gene>
    <name evidence="3" type="ORF">BCR35DRAFT_352268</name>
</gene>
<proteinExistence type="inferred from homology"/>
<dbReference type="InParanoid" id="A0A1Y2FCV6"/>
<dbReference type="OrthoDB" id="288590at2759"/>
<protein>
    <submittedName>
        <fullName evidence="3">Thymine dioxygenase</fullName>
    </submittedName>
</protein>
<feature type="domain" description="Fe2OG dioxygenase" evidence="2">
    <location>
        <begin position="188"/>
        <end position="297"/>
    </location>
</feature>
<evidence type="ECO:0000256" key="1">
    <source>
        <dbReference type="RuleBase" id="RU003682"/>
    </source>
</evidence>
<dbReference type="Pfam" id="PF14226">
    <property type="entry name" value="DIOX_N"/>
    <property type="match status" value="1"/>
</dbReference>
<dbReference type="InterPro" id="IPR044861">
    <property type="entry name" value="IPNS-like_FE2OG_OXY"/>
</dbReference>
<dbReference type="Pfam" id="PF03171">
    <property type="entry name" value="2OG-FeII_Oxy"/>
    <property type="match status" value="1"/>
</dbReference>
<dbReference type="GO" id="GO:0051213">
    <property type="term" value="F:dioxygenase activity"/>
    <property type="evidence" value="ECO:0007669"/>
    <property type="project" value="UniProtKB-KW"/>
</dbReference>
<keyword evidence="1" id="KW-0560">Oxidoreductase</keyword>
<reference evidence="3 4" key="1">
    <citation type="submission" date="2016-07" db="EMBL/GenBank/DDBJ databases">
        <title>Pervasive Adenine N6-methylation of Active Genes in Fungi.</title>
        <authorList>
            <consortium name="DOE Joint Genome Institute"/>
            <person name="Mondo S.J."/>
            <person name="Dannebaum R.O."/>
            <person name="Kuo R.C."/>
            <person name="Labutti K."/>
            <person name="Haridas S."/>
            <person name="Kuo A."/>
            <person name="Salamov A."/>
            <person name="Ahrendt S.R."/>
            <person name="Lipzen A."/>
            <person name="Sullivan W."/>
            <person name="Andreopoulos W.B."/>
            <person name="Clum A."/>
            <person name="Lindquist E."/>
            <person name="Daum C."/>
            <person name="Ramamoorthy G.K."/>
            <person name="Gryganskyi A."/>
            <person name="Culley D."/>
            <person name="Magnuson J.K."/>
            <person name="James T.Y."/>
            <person name="O'Malley M.A."/>
            <person name="Stajich J.E."/>
            <person name="Spatafora J.W."/>
            <person name="Visel A."/>
            <person name="Grigoriev I.V."/>
        </authorList>
    </citation>
    <scope>NUCLEOTIDE SEQUENCE [LARGE SCALE GENOMIC DNA]</scope>
    <source>
        <strain evidence="3 4">62-1032</strain>
    </source>
</reference>
<dbReference type="Gene3D" id="2.60.120.330">
    <property type="entry name" value="B-lactam Antibiotic, Isopenicillin N Synthase, Chain"/>
    <property type="match status" value="1"/>
</dbReference>
<dbReference type="PANTHER" id="PTHR47990">
    <property type="entry name" value="2-OXOGLUTARATE (2OG) AND FE(II)-DEPENDENT OXYGENASE SUPERFAMILY PROTEIN-RELATED"/>
    <property type="match status" value="1"/>
</dbReference>
<dbReference type="EMBL" id="MCGR01000022">
    <property type="protein sequence ID" value="ORY81759.1"/>
    <property type="molecule type" value="Genomic_DNA"/>
</dbReference>
<comment type="similarity">
    <text evidence="1">Belongs to the iron/ascorbate-dependent oxidoreductase family.</text>
</comment>
<dbReference type="InterPro" id="IPR027443">
    <property type="entry name" value="IPNS-like_sf"/>
</dbReference>
<keyword evidence="3" id="KW-0223">Dioxygenase</keyword>
<dbReference type="GO" id="GO:0046872">
    <property type="term" value="F:metal ion binding"/>
    <property type="evidence" value="ECO:0007669"/>
    <property type="project" value="UniProtKB-KW"/>
</dbReference>
<keyword evidence="1" id="KW-0408">Iron</keyword>
<dbReference type="SUPFAM" id="SSF51197">
    <property type="entry name" value="Clavaminate synthase-like"/>
    <property type="match status" value="1"/>
</dbReference>
<dbReference type="Proteomes" id="UP000193467">
    <property type="component" value="Unassembled WGS sequence"/>
</dbReference>
<evidence type="ECO:0000313" key="4">
    <source>
        <dbReference type="Proteomes" id="UP000193467"/>
    </source>
</evidence>
<keyword evidence="1" id="KW-0479">Metal-binding</keyword>
<dbReference type="InterPro" id="IPR050231">
    <property type="entry name" value="Iron_ascorbate_oxido_reductase"/>
</dbReference>
<dbReference type="InterPro" id="IPR005123">
    <property type="entry name" value="Oxoglu/Fe-dep_dioxygenase_dom"/>
</dbReference>
<dbReference type="InterPro" id="IPR026992">
    <property type="entry name" value="DIOX_N"/>
</dbReference>
<evidence type="ECO:0000259" key="2">
    <source>
        <dbReference type="PROSITE" id="PS51471"/>
    </source>
</evidence>
<dbReference type="PROSITE" id="PS51471">
    <property type="entry name" value="FE2OG_OXY"/>
    <property type="match status" value="1"/>
</dbReference>